<sequence>MKYRLASDKVIGKLVDGEAVIINLDTGMYFGLDGVAAVAWDRLSAGTALEEISASLKLRFPAERLIDEELAAFARALCEQGLLAEADAAHPSASGSAVDVDWPPTYAAPAMDAYDDVAEMVALDPPLPELSHQMIDQPRRAHS</sequence>
<dbReference type="PATRIC" id="fig|1123269.5.peg.35"/>
<dbReference type="InterPro" id="IPR008792">
    <property type="entry name" value="PQQD"/>
</dbReference>
<accession>W0A5P9</accession>
<dbReference type="Proteomes" id="UP000018851">
    <property type="component" value="Chromosome"/>
</dbReference>
<protein>
    <recommendedName>
        <fullName evidence="3">PqqD family protein</fullName>
    </recommendedName>
</protein>
<proteinExistence type="predicted"/>
<evidence type="ECO:0000313" key="2">
    <source>
        <dbReference type="Proteomes" id="UP000018851"/>
    </source>
</evidence>
<dbReference type="OrthoDB" id="8686088at2"/>
<dbReference type="HOGENOM" id="CLU_142754_0_0_5"/>
<dbReference type="RefSeq" id="WP_025290195.1">
    <property type="nucleotide sequence ID" value="NZ_CP006644.1"/>
</dbReference>
<keyword evidence="2" id="KW-1185">Reference proteome</keyword>
<dbReference type="Gene3D" id="1.10.10.1150">
    <property type="entry name" value="Coenzyme PQQ synthesis protein D (PqqD)"/>
    <property type="match status" value="1"/>
</dbReference>
<dbReference type="STRING" id="1123269.NX02_00190"/>
<dbReference type="InterPro" id="IPR041881">
    <property type="entry name" value="PqqD_sf"/>
</dbReference>
<dbReference type="EMBL" id="CP006644">
    <property type="protein sequence ID" value="AHE51807.1"/>
    <property type="molecule type" value="Genomic_DNA"/>
</dbReference>
<dbReference type="AlphaFoldDB" id="W0A5P9"/>
<name>W0A5P9_9SPHN</name>
<evidence type="ECO:0008006" key="3">
    <source>
        <dbReference type="Google" id="ProtNLM"/>
    </source>
</evidence>
<organism evidence="1 2">
    <name type="scientific">Sphingomonas sanxanigenens DSM 19645 = NX02</name>
    <dbReference type="NCBI Taxonomy" id="1123269"/>
    <lineage>
        <taxon>Bacteria</taxon>
        <taxon>Pseudomonadati</taxon>
        <taxon>Pseudomonadota</taxon>
        <taxon>Alphaproteobacteria</taxon>
        <taxon>Sphingomonadales</taxon>
        <taxon>Sphingomonadaceae</taxon>
        <taxon>Sphingomonas</taxon>
    </lineage>
</organism>
<dbReference type="KEGG" id="ssan:NX02_00190"/>
<dbReference type="Pfam" id="PF05402">
    <property type="entry name" value="PqqD"/>
    <property type="match status" value="1"/>
</dbReference>
<reference evidence="1" key="1">
    <citation type="submission" date="2013-07" db="EMBL/GenBank/DDBJ databases">
        <title>Completed genome of Sphingomonas sanxanigenens NX02.</title>
        <authorList>
            <person name="Ma T."/>
            <person name="Huang H."/>
            <person name="Wu M."/>
            <person name="Li X."/>
            <person name="Li G."/>
        </authorList>
    </citation>
    <scope>NUCLEOTIDE SEQUENCE [LARGE SCALE GENOMIC DNA]</scope>
    <source>
        <strain evidence="1">NX02</strain>
    </source>
</reference>
<evidence type="ECO:0000313" key="1">
    <source>
        <dbReference type="EMBL" id="AHE51807.1"/>
    </source>
</evidence>
<gene>
    <name evidence="1" type="ORF">NX02_00190</name>
</gene>